<dbReference type="Pfam" id="PF11162">
    <property type="entry name" value="DUF2946"/>
    <property type="match status" value="1"/>
</dbReference>
<keyword evidence="1" id="KW-0732">Signal</keyword>
<accession>A0ABS5G9Y4</accession>
<comment type="caution">
    <text evidence="2">The sequence shown here is derived from an EMBL/GenBank/DDBJ whole genome shotgun (WGS) entry which is preliminary data.</text>
</comment>
<proteinExistence type="predicted"/>
<evidence type="ECO:0000313" key="2">
    <source>
        <dbReference type="EMBL" id="MBR1138111.1"/>
    </source>
</evidence>
<gene>
    <name evidence="2" type="ORF">JQ619_20260</name>
</gene>
<evidence type="ECO:0000256" key="1">
    <source>
        <dbReference type="SAM" id="SignalP"/>
    </source>
</evidence>
<sequence>MALMMQIIAPVAASWATALAASNPLAAFGDITICHSDSGESGGQQDQTDHHVHDGVCALSCLVAHAGASLDTPEITVAAPSRSLSIFAWYDLTQDLRGSLRGAPAKARAPPSSNS</sequence>
<protein>
    <submittedName>
        <fullName evidence="2">DUF2946 domain-containing protein</fullName>
    </submittedName>
</protein>
<dbReference type="Proteomes" id="UP001314635">
    <property type="component" value="Unassembled WGS sequence"/>
</dbReference>
<feature type="signal peptide" evidence="1">
    <location>
        <begin position="1"/>
        <end position="20"/>
    </location>
</feature>
<organism evidence="2 3">
    <name type="scientific">Bradyrhizobium denitrificans</name>
    <dbReference type="NCBI Taxonomy" id="2734912"/>
    <lineage>
        <taxon>Bacteria</taxon>
        <taxon>Pseudomonadati</taxon>
        <taxon>Pseudomonadota</taxon>
        <taxon>Alphaproteobacteria</taxon>
        <taxon>Hyphomicrobiales</taxon>
        <taxon>Nitrobacteraceae</taxon>
        <taxon>Bradyrhizobium</taxon>
    </lineage>
</organism>
<dbReference type="InterPro" id="IPR021333">
    <property type="entry name" value="DUF2946"/>
</dbReference>
<evidence type="ECO:0000313" key="3">
    <source>
        <dbReference type="Proteomes" id="UP001314635"/>
    </source>
</evidence>
<dbReference type="EMBL" id="JAFCLK010000019">
    <property type="protein sequence ID" value="MBR1138111.1"/>
    <property type="molecule type" value="Genomic_DNA"/>
</dbReference>
<reference evidence="3" key="1">
    <citation type="journal article" date="2021" name="ISME J.">
        <title>Evolutionary origin and ecological implication of a unique nif island in free-living Bradyrhizobium lineages.</title>
        <authorList>
            <person name="Tao J."/>
        </authorList>
    </citation>
    <scope>NUCLEOTIDE SEQUENCE [LARGE SCALE GENOMIC DNA]</scope>
    <source>
        <strain evidence="3">SZCCT0094</strain>
    </source>
</reference>
<feature type="chain" id="PRO_5045523454" evidence="1">
    <location>
        <begin position="21"/>
        <end position="115"/>
    </location>
</feature>
<name>A0ABS5G9Y4_9BRAD</name>
<keyword evidence="3" id="KW-1185">Reference proteome</keyword>